<dbReference type="RefSeq" id="XP_056580642.1">
    <property type="nucleotide sequence ID" value="XM_056724392.1"/>
</dbReference>
<evidence type="ECO:0000313" key="3">
    <source>
        <dbReference type="Proteomes" id="UP001147752"/>
    </source>
</evidence>
<feature type="compositionally biased region" description="Pro residues" evidence="1">
    <location>
        <begin position="131"/>
        <end position="141"/>
    </location>
</feature>
<evidence type="ECO:0000256" key="1">
    <source>
        <dbReference type="SAM" id="MobiDB-lite"/>
    </source>
</evidence>
<reference evidence="2" key="1">
    <citation type="submission" date="2022-12" db="EMBL/GenBank/DDBJ databases">
        <authorList>
            <person name="Petersen C."/>
        </authorList>
    </citation>
    <scope>NUCLEOTIDE SEQUENCE</scope>
    <source>
        <strain evidence="2">IBT 3081</strain>
    </source>
</reference>
<proteinExistence type="predicted"/>
<feature type="compositionally biased region" description="Basic residues" evidence="1">
    <location>
        <begin position="13"/>
        <end position="25"/>
    </location>
</feature>
<gene>
    <name evidence="2" type="ORF">N7517_006662</name>
</gene>
<dbReference type="AlphaFoldDB" id="A0A9W9S9P7"/>
<dbReference type="EMBL" id="JAPZBT010000002">
    <property type="protein sequence ID" value="KAJ5374656.1"/>
    <property type="molecule type" value="Genomic_DNA"/>
</dbReference>
<feature type="compositionally biased region" description="Basic residues" evidence="1">
    <location>
        <begin position="45"/>
        <end position="65"/>
    </location>
</feature>
<evidence type="ECO:0000313" key="2">
    <source>
        <dbReference type="EMBL" id="KAJ5374656.1"/>
    </source>
</evidence>
<feature type="compositionally biased region" description="Low complexity" evidence="1">
    <location>
        <begin position="114"/>
        <end position="130"/>
    </location>
</feature>
<name>A0A9W9S9P7_9EURO</name>
<dbReference type="GeneID" id="81463575"/>
<reference evidence="2" key="2">
    <citation type="journal article" date="2023" name="IMA Fungus">
        <title>Comparative genomic study of the Penicillium genus elucidates a diverse pangenome and 15 lateral gene transfer events.</title>
        <authorList>
            <person name="Petersen C."/>
            <person name="Sorensen T."/>
            <person name="Nielsen M.R."/>
            <person name="Sondergaard T.E."/>
            <person name="Sorensen J.L."/>
            <person name="Fitzpatrick D.A."/>
            <person name="Frisvad J.C."/>
            <person name="Nielsen K.L."/>
        </authorList>
    </citation>
    <scope>NUCLEOTIDE SEQUENCE</scope>
    <source>
        <strain evidence="2">IBT 3081</strain>
    </source>
</reference>
<feature type="region of interest" description="Disordered" evidence="1">
    <location>
        <begin position="1"/>
        <end position="152"/>
    </location>
</feature>
<protein>
    <submittedName>
        <fullName evidence="2">Uncharacterized protein</fullName>
    </submittedName>
</protein>
<sequence>MEQPRSPGEAPSKAKRKPSLRRYLRKQGIEVPPVVPRTRDSALPPKRKRSYRRPNRRRANKKKKLAAGGAAATDEDNVLSSSAASPAAEATSSSSSSPVAASPPVVLPSPAPVSSPAAPSLPVAPSSPAVPSLPAPEPAKPSAPHVGTQSTTVAKIEAANQYVCDPVDPLGLFDELEGPLEWPSEGLFD</sequence>
<comment type="caution">
    <text evidence="2">The sequence shown here is derived from an EMBL/GenBank/DDBJ whole genome shotgun (WGS) entry which is preliminary data.</text>
</comment>
<dbReference type="OrthoDB" id="4368450at2759"/>
<organism evidence="2 3">
    <name type="scientific">Penicillium concentricum</name>
    <dbReference type="NCBI Taxonomy" id="293559"/>
    <lineage>
        <taxon>Eukaryota</taxon>
        <taxon>Fungi</taxon>
        <taxon>Dikarya</taxon>
        <taxon>Ascomycota</taxon>
        <taxon>Pezizomycotina</taxon>
        <taxon>Eurotiomycetes</taxon>
        <taxon>Eurotiomycetidae</taxon>
        <taxon>Eurotiales</taxon>
        <taxon>Aspergillaceae</taxon>
        <taxon>Penicillium</taxon>
    </lineage>
</organism>
<accession>A0A9W9S9P7</accession>
<dbReference type="Proteomes" id="UP001147752">
    <property type="component" value="Unassembled WGS sequence"/>
</dbReference>
<keyword evidence="3" id="KW-1185">Reference proteome</keyword>
<feature type="compositionally biased region" description="Low complexity" evidence="1">
    <location>
        <begin position="66"/>
        <end position="104"/>
    </location>
</feature>